<name>A0A918L9M3_9PSEU</name>
<gene>
    <name evidence="4" type="primary">pgsA</name>
    <name evidence="4" type="ORF">GCM10010171_13350</name>
</gene>
<organism evidence="4 5">
    <name type="scientific">Actinokineospora fastidiosa</name>
    <dbReference type="NCBI Taxonomy" id="1816"/>
    <lineage>
        <taxon>Bacteria</taxon>
        <taxon>Bacillati</taxon>
        <taxon>Actinomycetota</taxon>
        <taxon>Actinomycetes</taxon>
        <taxon>Pseudonocardiales</taxon>
        <taxon>Pseudonocardiaceae</taxon>
        <taxon>Actinokineospora</taxon>
    </lineage>
</organism>
<feature type="region of interest" description="Disordered" evidence="2">
    <location>
        <begin position="1"/>
        <end position="22"/>
    </location>
</feature>
<dbReference type="EMBL" id="BMRB01000001">
    <property type="protein sequence ID" value="GGS21884.1"/>
    <property type="molecule type" value="Genomic_DNA"/>
</dbReference>
<evidence type="ECO:0000256" key="2">
    <source>
        <dbReference type="SAM" id="MobiDB-lite"/>
    </source>
</evidence>
<comment type="caution">
    <text evidence="4">The sequence shown here is derived from an EMBL/GenBank/DDBJ whole genome shotgun (WGS) entry which is preliminary data.</text>
</comment>
<sequence length="353" mass="36435">MPTGVGATTPPAAPPPTTTQQAPDGFTIVAGGDVLIHPALTEQAEADGNGTRDYGPLFAGIAPVVSAADLAVCHLEVPLAGPDGPFQGYPRFNAPPEVADGLAQTGYDVCTTASNHTMDHGAEGAVSTLDVLDDAGIKHTGSARSAEEAGTPLILDVPGAKVGWLSYTFAFNSGTEVPADSPWMANVLDADTVIADAEAAREAGADVVVASLHWGVEGKHDPTAEQRRLAEEILGDPAVDLIIGHHAHVVQPFEAFDGKWVAYGLGNQVARHAEPKGTTEEGALARFRFTKGPDGWAVSTAEYIPTLVDLGPPIRLLDLTGAEGARAEQAIGRTEEIVTRLGADADGLTRPGA</sequence>
<dbReference type="Proteomes" id="UP000660680">
    <property type="component" value="Unassembled WGS sequence"/>
</dbReference>
<dbReference type="InterPro" id="IPR019079">
    <property type="entry name" value="Capsule_synth_CapA"/>
</dbReference>
<dbReference type="AlphaFoldDB" id="A0A918L9M3"/>
<dbReference type="CDD" id="cd07381">
    <property type="entry name" value="MPP_CapA"/>
    <property type="match status" value="1"/>
</dbReference>
<dbReference type="PANTHER" id="PTHR33393">
    <property type="entry name" value="POLYGLUTAMINE SYNTHESIS ACCESSORY PROTEIN RV0574C-RELATED"/>
    <property type="match status" value="1"/>
</dbReference>
<keyword evidence="5" id="KW-1185">Reference proteome</keyword>
<proteinExistence type="inferred from homology"/>
<evidence type="ECO:0000256" key="1">
    <source>
        <dbReference type="ARBA" id="ARBA00005662"/>
    </source>
</evidence>
<dbReference type="Pfam" id="PF09587">
    <property type="entry name" value="PGA_cap"/>
    <property type="match status" value="1"/>
</dbReference>
<dbReference type="Gene3D" id="3.60.21.10">
    <property type="match status" value="1"/>
</dbReference>
<evidence type="ECO:0000313" key="4">
    <source>
        <dbReference type="EMBL" id="GGS21884.1"/>
    </source>
</evidence>
<comment type="similarity">
    <text evidence="1">Belongs to the CapA family.</text>
</comment>
<protein>
    <submittedName>
        <fullName evidence="4">Poly-gamma-glutamate biosynthesis protein</fullName>
    </submittedName>
</protein>
<dbReference type="InterPro" id="IPR029052">
    <property type="entry name" value="Metallo-depent_PP-like"/>
</dbReference>
<dbReference type="SMART" id="SM00854">
    <property type="entry name" value="PGA_cap"/>
    <property type="match status" value="1"/>
</dbReference>
<dbReference type="InterPro" id="IPR052169">
    <property type="entry name" value="CW_Biosynth-Accessory"/>
</dbReference>
<dbReference type="SUPFAM" id="SSF56300">
    <property type="entry name" value="Metallo-dependent phosphatases"/>
    <property type="match status" value="1"/>
</dbReference>
<feature type="domain" description="Capsule synthesis protein CapA" evidence="3">
    <location>
        <begin position="27"/>
        <end position="272"/>
    </location>
</feature>
<dbReference type="RefSeq" id="WP_229786641.1">
    <property type="nucleotide sequence ID" value="NZ_BMRB01000001.1"/>
</dbReference>
<evidence type="ECO:0000259" key="3">
    <source>
        <dbReference type="SMART" id="SM00854"/>
    </source>
</evidence>
<evidence type="ECO:0000313" key="5">
    <source>
        <dbReference type="Proteomes" id="UP000660680"/>
    </source>
</evidence>
<accession>A0A918L9M3</accession>
<dbReference type="PANTHER" id="PTHR33393:SF13">
    <property type="entry name" value="PGA BIOSYNTHESIS PROTEIN CAPA"/>
    <property type="match status" value="1"/>
</dbReference>
<reference evidence="4" key="2">
    <citation type="submission" date="2020-09" db="EMBL/GenBank/DDBJ databases">
        <authorList>
            <person name="Sun Q."/>
            <person name="Ohkuma M."/>
        </authorList>
    </citation>
    <scope>NUCLEOTIDE SEQUENCE</scope>
    <source>
        <strain evidence="4">JCM 3276</strain>
    </source>
</reference>
<reference evidence="4" key="1">
    <citation type="journal article" date="2014" name="Int. J. Syst. Evol. Microbiol.">
        <title>Complete genome sequence of Corynebacterium casei LMG S-19264T (=DSM 44701T), isolated from a smear-ripened cheese.</title>
        <authorList>
            <consortium name="US DOE Joint Genome Institute (JGI-PGF)"/>
            <person name="Walter F."/>
            <person name="Albersmeier A."/>
            <person name="Kalinowski J."/>
            <person name="Ruckert C."/>
        </authorList>
    </citation>
    <scope>NUCLEOTIDE SEQUENCE</scope>
    <source>
        <strain evidence="4">JCM 3276</strain>
    </source>
</reference>